<comment type="caution">
    <text evidence="5">The sequence shown here is derived from an EMBL/GenBank/DDBJ whole genome shotgun (WGS) entry which is preliminary data.</text>
</comment>
<dbReference type="InterPro" id="IPR029479">
    <property type="entry name" value="Nitroreductase"/>
</dbReference>
<gene>
    <name evidence="5" type="ORF">K8V47_10445</name>
</gene>
<dbReference type="PANTHER" id="PTHR23026:SF90">
    <property type="entry name" value="IODOTYROSINE DEIODINASE 1"/>
    <property type="match status" value="1"/>
</dbReference>
<evidence type="ECO:0000259" key="4">
    <source>
        <dbReference type="Pfam" id="PF00881"/>
    </source>
</evidence>
<dbReference type="InterPro" id="IPR000415">
    <property type="entry name" value="Nitroreductase-like"/>
</dbReference>
<dbReference type="SUPFAM" id="SSF55469">
    <property type="entry name" value="FMN-dependent nitroreductase-like"/>
    <property type="match status" value="1"/>
</dbReference>
<accession>A0A921EB14</accession>
<dbReference type="PANTHER" id="PTHR23026">
    <property type="entry name" value="NADPH NITROREDUCTASE"/>
    <property type="match status" value="1"/>
</dbReference>
<proteinExistence type="predicted"/>
<sequence length="168" mass="18363">MRLVASRYSCRSFSKEPVSLEVMQRMMEAARLAPSACNRQPWRFAVMSGGKVLDDIRGCYRKEGFKDAPVCIACIGLHGQAWHRPTDDKDHTDVDVSIAAEHLCLAAQALGLATCWVCSFDVEQASEILGLVDGEELVALLPVGYAAEGLAVPDKARKPLDDIVTWVS</sequence>
<dbReference type="Proteomes" id="UP000711407">
    <property type="component" value="Unassembled WGS sequence"/>
</dbReference>
<keyword evidence="2" id="KW-0288">FMN</keyword>
<dbReference type="AlphaFoldDB" id="A0A921EB14"/>
<evidence type="ECO:0000256" key="1">
    <source>
        <dbReference type="ARBA" id="ARBA00022630"/>
    </source>
</evidence>
<feature type="domain" description="Nitroreductase" evidence="4">
    <location>
        <begin position="4"/>
        <end position="56"/>
    </location>
</feature>
<evidence type="ECO:0000256" key="3">
    <source>
        <dbReference type="ARBA" id="ARBA00023002"/>
    </source>
</evidence>
<dbReference type="Pfam" id="PF00881">
    <property type="entry name" value="Nitroreductase"/>
    <property type="match status" value="2"/>
</dbReference>
<dbReference type="InterPro" id="IPR050627">
    <property type="entry name" value="Nitroreductase/BluB"/>
</dbReference>
<reference evidence="5" key="2">
    <citation type="submission" date="2021-09" db="EMBL/GenBank/DDBJ databases">
        <authorList>
            <person name="Gilroy R."/>
        </authorList>
    </citation>
    <scope>NUCLEOTIDE SEQUENCE</scope>
    <source>
        <strain evidence="5">4100</strain>
    </source>
</reference>
<evidence type="ECO:0000313" key="6">
    <source>
        <dbReference type="Proteomes" id="UP000711407"/>
    </source>
</evidence>
<feature type="domain" description="Nitroreductase" evidence="4">
    <location>
        <begin position="59"/>
        <end position="145"/>
    </location>
</feature>
<reference evidence="5" key="1">
    <citation type="journal article" date="2021" name="PeerJ">
        <title>Extensive microbial diversity within the chicken gut microbiome revealed by metagenomics and culture.</title>
        <authorList>
            <person name="Gilroy R."/>
            <person name="Ravi A."/>
            <person name="Getino M."/>
            <person name="Pursley I."/>
            <person name="Horton D.L."/>
            <person name="Alikhan N.F."/>
            <person name="Baker D."/>
            <person name="Gharbi K."/>
            <person name="Hall N."/>
            <person name="Watson M."/>
            <person name="Adriaenssens E.M."/>
            <person name="Foster-Nyarko E."/>
            <person name="Jarju S."/>
            <person name="Secka A."/>
            <person name="Antonio M."/>
            <person name="Oren A."/>
            <person name="Chaudhuri R.R."/>
            <person name="La Ragione R."/>
            <person name="Hildebrand F."/>
            <person name="Pallen M.J."/>
        </authorList>
    </citation>
    <scope>NUCLEOTIDE SEQUENCE</scope>
    <source>
        <strain evidence="5">4100</strain>
    </source>
</reference>
<keyword evidence="1" id="KW-0285">Flavoprotein</keyword>
<evidence type="ECO:0000256" key="2">
    <source>
        <dbReference type="ARBA" id="ARBA00022643"/>
    </source>
</evidence>
<dbReference type="CDD" id="cd20609">
    <property type="entry name" value="nitroreductase"/>
    <property type="match status" value="1"/>
</dbReference>
<keyword evidence="3" id="KW-0560">Oxidoreductase</keyword>
<dbReference type="GO" id="GO:0016491">
    <property type="term" value="F:oxidoreductase activity"/>
    <property type="evidence" value="ECO:0007669"/>
    <property type="project" value="UniProtKB-KW"/>
</dbReference>
<evidence type="ECO:0000313" key="5">
    <source>
        <dbReference type="EMBL" id="HJE40156.1"/>
    </source>
</evidence>
<dbReference type="Gene3D" id="3.40.109.10">
    <property type="entry name" value="NADH Oxidase"/>
    <property type="match status" value="1"/>
</dbReference>
<name>A0A921EB14_9BACT</name>
<protein>
    <submittedName>
        <fullName evidence="5">Nitroreductase family protein</fullName>
    </submittedName>
</protein>
<organism evidence="5 6">
    <name type="scientific">Candidatus Amulumruptor caecigallinarius</name>
    <dbReference type="NCBI Taxonomy" id="2109911"/>
    <lineage>
        <taxon>Bacteria</taxon>
        <taxon>Pseudomonadati</taxon>
        <taxon>Bacteroidota</taxon>
        <taxon>Bacteroidia</taxon>
        <taxon>Bacteroidales</taxon>
        <taxon>Muribaculaceae</taxon>
        <taxon>Candidatus Amulumruptor</taxon>
    </lineage>
</organism>
<dbReference type="EMBL" id="DYXT01000058">
    <property type="protein sequence ID" value="HJE40156.1"/>
    <property type="molecule type" value="Genomic_DNA"/>
</dbReference>